<dbReference type="PROSITE" id="PS50035">
    <property type="entry name" value="PLD"/>
    <property type="match status" value="1"/>
</dbReference>
<sequence length="746" mass="85798">MVELKTTNILYENEPINWTIEQIFDQQKFDELLGITYSVSPKFVNQYLEGFRQVMLVVGIPEGTIQAATNDELIKTTVKYANKQTAKKDALKFFGNLKSPLKQEILDHKIEMQVPQAGYSIHSKFYLLKNSQTNDTRVIVGSANLSNQAFDNHFNQFEEVFIYDNSSLYDVLYSHYLQDLGPILTDYFPQELFKVVKQKKKERQELPAADQLVSATIFDDQEVSQMQQSAISKTVDNLKNGISLGILPENTGELINQIQDERSSANQAHQDKKEDQLAEKLSYEISSDLISNRNQKHLIATQPTVKKRLVKRLKVRQVEKVAETVAERSSLLFEESTIDLLRQQSGLFATDTVNRKKAIPFGKYATKEQIKTSLATINHLLKNYEKFTIKYNNDYGSRVYEAILYAFTAPFISVIRHHAGSEEEQKDVPQFLFLGGTANSGKSSLLRIISRMTAVGRNGSDFMDYATILPEGTHNKKSQTIQQLANWLQESNVHPLLVDEIPSEFFSKPSYGENLVVNTTNTVDRQQENYPAFIGTTNSDGYTLPERARRRSYYLKNDKVFDDKYKQESVVAYNRILAEVNNTLFKDFVLRFAARIADENQQWDYYENGGKIDFLHITRDIFKEYYEVVDEALPIFFPEHRYDDSQESSQEKWRKLFLGSSNEYFKYNRDTNTLIFKISTLDENTSRFGDSRPSKVYRDALSPKVVNGNPEGVDVELDAPAFFEWINVKNPYASKNPFKKLFGKQG</sequence>
<dbReference type="Gene3D" id="3.30.870.10">
    <property type="entry name" value="Endonuclease Chain A"/>
    <property type="match status" value="1"/>
</dbReference>
<protein>
    <submittedName>
        <fullName evidence="2">NgoFVII family restriction endonuclease</fullName>
    </submittedName>
</protein>
<evidence type="ECO:0000313" key="2">
    <source>
        <dbReference type="EMBL" id="GKS82019.1"/>
    </source>
</evidence>
<evidence type="ECO:0000259" key="1">
    <source>
        <dbReference type="PROSITE" id="PS50035"/>
    </source>
</evidence>
<dbReference type="GO" id="GO:0004519">
    <property type="term" value="F:endonuclease activity"/>
    <property type="evidence" value="ECO:0007669"/>
    <property type="project" value="UniProtKB-KW"/>
</dbReference>
<gene>
    <name evidence="2" type="ORF">LPAF129_17050</name>
</gene>
<dbReference type="InterPro" id="IPR027417">
    <property type="entry name" value="P-loop_NTPase"/>
</dbReference>
<dbReference type="Proteomes" id="UP001055149">
    <property type="component" value="Unassembled WGS sequence"/>
</dbReference>
<reference evidence="2" key="1">
    <citation type="journal article" date="2022" name="Int. J. Syst. Evol. Microbiol.">
        <title>A novel species of lactic acid bacteria, Ligilactobacillus pabuli sp. nov., isolated from alfalfa silage.</title>
        <authorList>
            <person name="Tohno M."/>
            <person name="Tanizawa Y."/>
            <person name="Sawada H."/>
            <person name="Sakamoto M."/>
            <person name="Ohkuma M."/>
            <person name="Kobayashi H."/>
        </authorList>
    </citation>
    <scope>NUCLEOTIDE SEQUENCE</scope>
    <source>
        <strain evidence="2">AF129</strain>
    </source>
</reference>
<keyword evidence="2" id="KW-0378">Hydrolase</keyword>
<keyword evidence="2" id="KW-0255">Endonuclease</keyword>
<dbReference type="SUPFAM" id="SSF52540">
    <property type="entry name" value="P-loop containing nucleoside triphosphate hydrolases"/>
    <property type="match status" value="1"/>
</dbReference>
<comment type="caution">
    <text evidence="2">The sequence shown here is derived from an EMBL/GenBank/DDBJ whole genome shotgun (WGS) entry which is preliminary data.</text>
</comment>
<organism evidence="2 3">
    <name type="scientific">Ligilactobacillus pabuli</name>
    <dbReference type="NCBI Taxonomy" id="2886039"/>
    <lineage>
        <taxon>Bacteria</taxon>
        <taxon>Bacillati</taxon>
        <taxon>Bacillota</taxon>
        <taxon>Bacilli</taxon>
        <taxon>Lactobacillales</taxon>
        <taxon>Lactobacillaceae</taxon>
        <taxon>Ligilactobacillus</taxon>
    </lineage>
</organism>
<proteinExistence type="predicted"/>
<dbReference type="CDD" id="cd09117">
    <property type="entry name" value="PLDc_Bfil_DEXD_like"/>
    <property type="match status" value="1"/>
</dbReference>
<feature type="domain" description="PLD phosphodiesterase" evidence="1">
    <location>
        <begin position="117"/>
        <end position="149"/>
    </location>
</feature>
<dbReference type="SUPFAM" id="SSF56024">
    <property type="entry name" value="Phospholipase D/nuclease"/>
    <property type="match status" value="1"/>
</dbReference>
<evidence type="ECO:0000313" key="3">
    <source>
        <dbReference type="Proteomes" id="UP001055149"/>
    </source>
</evidence>
<dbReference type="EMBL" id="BQXH01000017">
    <property type="protein sequence ID" value="GKS82019.1"/>
    <property type="molecule type" value="Genomic_DNA"/>
</dbReference>
<dbReference type="InterPro" id="IPR001736">
    <property type="entry name" value="PLipase_D/transphosphatidylase"/>
</dbReference>
<keyword evidence="3" id="KW-1185">Reference proteome</keyword>
<dbReference type="RefSeq" id="WP_244056174.1">
    <property type="nucleotide sequence ID" value="NZ_BQXH01000017.1"/>
</dbReference>
<accession>A0ABQ5JLV3</accession>
<name>A0ABQ5JLV3_9LACO</name>
<keyword evidence="2" id="KW-0540">Nuclease</keyword>